<dbReference type="CDD" id="cd11288">
    <property type="entry name" value="gelsolin_S5_like"/>
    <property type="match status" value="1"/>
</dbReference>
<dbReference type="Gene3D" id="1.10.950.10">
    <property type="entry name" value="Villin headpiece domain"/>
    <property type="match status" value="1"/>
</dbReference>
<dbReference type="AlphaFoldDB" id="A0A9P1E1I2"/>
<feature type="compositionally biased region" description="Polar residues" evidence="3">
    <location>
        <begin position="789"/>
        <end position="798"/>
    </location>
</feature>
<keyword evidence="2" id="KW-0677">Repeat</keyword>
<feature type="compositionally biased region" description="Low complexity" evidence="3">
    <location>
        <begin position="776"/>
        <end position="788"/>
    </location>
</feature>
<dbReference type="SMART" id="SM00153">
    <property type="entry name" value="VHP"/>
    <property type="match status" value="1"/>
</dbReference>
<dbReference type="InterPro" id="IPR003128">
    <property type="entry name" value="Villin_headpiece"/>
</dbReference>
<name>A0A9P1E1I2_CUSEU</name>
<gene>
    <name evidence="5" type="ORF">CEURO_LOCUS4727</name>
</gene>
<dbReference type="InterPro" id="IPR007123">
    <property type="entry name" value="Gelsolin-like_dom"/>
</dbReference>
<dbReference type="InterPro" id="IPR007122">
    <property type="entry name" value="Villin/Gelsolin"/>
</dbReference>
<keyword evidence="1" id="KW-0117">Actin capping</keyword>
<feature type="region of interest" description="Disordered" evidence="3">
    <location>
        <begin position="749"/>
        <end position="808"/>
    </location>
</feature>
<reference evidence="5" key="1">
    <citation type="submission" date="2022-07" db="EMBL/GenBank/DDBJ databases">
        <authorList>
            <person name="Macas J."/>
            <person name="Novak P."/>
            <person name="Neumann P."/>
        </authorList>
    </citation>
    <scope>NUCLEOTIDE SEQUENCE</scope>
</reference>
<feature type="domain" description="HP" evidence="4">
    <location>
        <begin position="869"/>
        <end position="934"/>
    </location>
</feature>
<dbReference type="PANTHER" id="PTHR11977">
    <property type="entry name" value="VILLIN"/>
    <property type="match status" value="1"/>
</dbReference>
<accession>A0A9P1E1I2</accession>
<dbReference type="SUPFAM" id="SSF55753">
    <property type="entry name" value="Actin depolymerizing proteins"/>
    <property type="match status" value="6"/>
</dbReference>
<dbReference type="Pfam" id="PF00626">
    <property type="entry name" value="Gelsolin"/>
    <property type="match status" value="4"/>
</dbReference>
<dbReference type="PANTHER" id="PTHR11977:SF25">
    <property type="entry name" value="VILLIN-1"/>
    <property type="match status" value="1"/>
</dbReference>
<keyword evidence="6" id="KW-1185">Reference proteome</keyword>
<dbReference type="FunFam" id="3.40.20.10:FF:000001">
    <property type="entry name" value="Gelsolin"/>
    <property type="match status" value="1"/>
</dbReference>
<dbReference type="EMBL" id="CAMAPE010000008">
    <property type="protein sequence ID" value="CAH9073247.1"/>
    <property type="molecule type" value="Genomic_DNA"/>
</dbReference>
<evidence type="ECO:0000256" key="3">
    <source>
        <dbReference type="SAM" id="MobiDB-lite"/>
    </source>
</evidence>
<dbReference type="SUPFAM" id="SSF47050">
    <property type="entry name" value="VHP, Villin headpiece domain"/>
    <property type="match status" value="1"/>
</dbReference>
<dbReference type="InterPro" id="IPR029006">
    <property type="entry name" value="ADF-H/Gelsolin-like_dom_sf"/>
</dbReference>
<proteinExistence type="predicted"/>
<feature type="compositionally biased region" description="Polar residues" evidence="3">
    <location>
        <begin position="749"/>
        <end position="763"/>
    </location>
</feature>
<protein>
    <recommendedName>
        <fullName evidence="4">HP domain-containing protein</fullName>
    </recommendedName>
</protein>
<dbReference type="Proteomes" id="UP001152484">
    <property type="component" value="Unassembled WGS sequence"/>
</dbReference>
<sequence length="934" mass="104933">MDPAFHGAGVRPGLDIWGVENLQLVRIPISLHGKFYSGSAYLVLHTLLLKNGTCQHDIHYWLGSNAKQEDADLVSDKALELDASLGSYAVQYREVQGEETEKFLSYFKPCVIPIEGVFSSGPSKESSEEYTISMLMCKGDRVVHVREVAFTRSSLNHDDVFILDTASKIYIFSGCNSSIQERAKALEVVQYIRDNKHNGRCDIATIDDGKFVSDPDVGEFWSLFGGYAPIPKGLPSNIEAAAAADNAVLKLYWINTQGKLCEVGSGNTLNKEMLDSNRCYMLDCDCELFLWVGRFTTVTERKNSISSAEDILRSQGRSAGTHLTFLTEGTETAVFISYFRDWPQSVEPKLYEEGRGKVAAIFKHQGYSVKELPEEEDEDQVMDLSGKVKVWRISCDDDRTFIPSMEHSKLYNGDCYVIQYTFMNDNGREENLFYTWIGLQSVADDRADAISYMLDLTDSTKGNTVVGQIYDGNEPNLFFLIFKSLVVFKGGKSTRYKKSLGENGIGDNTLGESKVALFRIQGTSPCNMQAIQVDHVPSSLNSFYCYILKTNTSTFTWVGNLSSSRDHDLLDRMLEMINPKWQPVMVREGSEPDVFWNALGGMSEYSSEKEIKAFKEDPQLFVCIFTKDDLKVKEIFNFSQDDLTTEDVLILNCHSEIHLWIGHNSSIKSKQEAIDFIQKFHGKETPIGKLSPYIPVYIITEGCEPPFFTQYFEWDFSKANMLGNSFERKLAILKGKHQILEAPSRSSWKAYSGEATPNTSRSRSVGAAHGFRRRSSSPAPSAFPGSSSIKSVHTNRFSSPPPTSVTRKLFVGSSDRYHTNGLSMSTGKATPQISQSEADANMPKYPYEQLTIGSKNPVTGPQISQSEADANLPKYPYEQLTIGSKNPATDIDITRRQAYLSEEEFHEKFGMTKSIFYGLPKWRQNKLKMTLHLF</sequence>
<dbReference type="PROSITE" id="PS51089">
    <property type="entry name" value="HP"/>
    <property type="match status" value="1"/>
</dbReference>
<comment type="caution">
    <text evidence="5">The sequence shown here is derived from an EMBL/GenBank/DDBJ whole genome shotgun (WGS) entry which is preliminary data.</text>
</comment>
<dbReference type="OrthoDB" id="6375767at2759"/>
<dbReference type="InterPro" id="IPR036886">
    <property type="entry name" value="Villin_headpiece_dom_sf"/>
</dbReference>
<evidence type="ECO:0000313" key="6">
    <source>
        <dbReference type="Proteomes" id="UP001152484"/>
    </source>
</evidence>
<dbReference type="PRINTS" id="PR00597">
    <property type="entry name" value="GELSOLIN"/>
</dbReference>
<dbReference type="CDD" id="cd11289">
    <property type="entry name" value="gelsolin_S2_like"/>
    <property type="match status" value="1"/>
</dbReference>
<dbReference type="CDD" id="cd11290">
    <property type="entry name" value="gelsolin_S1_like"/>
    <property type="match status" value="1"/>
</dbReference>
<dbReference type="CDD" id="cd11293">
    <property type="entry name" value="gelsolin_S4_like"/>
    <property type="match status" value="1"/>
</dbReference>
<dbReference type="GO" id="GO:0051693">
    <property type="term" value="P:actin filament capping"/>
    <property type="evidence" value="ECO:0007669"/>
    <property type="project" value="UniProtKB-KW"/>
</dbReference>
<dbReference type="Gene3D" id="3.40.20.10">
    <property type="entry name" value="Severin"/>
    <property type="match status" value="6"/>
</dbReference>
<evidence type="ECO:0000256" key="2">
    <source>
        <dbReference type="ARBA" id="ARBA00022737"/>
    </source>
</evidence>
<dbReference type="GO" id="GO:0051015">
    <property type="term" value="F:actin filament binding"/>
    <property type="evidence" value="ECO:0007669"/>
    <property type="project" value="InterPro"/>
</dbReference>
<organism evidence="5 6">
    <name type="scientific">Cuscuta europaea</name>
    <name type="common">European dodder</name>
    <dbReference type="NCBI Taxonomy" id="41803"/>
    <lineage>
        <taxon>Eukaryota</taxon>
        <taxon>Viridiplantae</taxon>
        <taxon>Streptophyta</taxon>
        <taxon>Embryophyta</taxon>
        <taxon>Tracheophyta</taxon>
        <taxon>Spermatophyta</taxon>
        <taxon>Magnoliopsida</taxon>
        <taxon>eudicotyledons</taxon>
        <taxon>Gunneridae</taxon>
        <taxon>Pentapetalae</taxon>
        <taxon>asterids</taxon>
        <taxon>lamiids</taxon>
        <taxon>Solanales</taxon>
        <taxon>Convolvulaceae</taxon>
        <taxon>Cuscuteae</taxon>
        <taxon>Cuscuta</taxon>
        <taxon>Cuscuta subgen. Cuscuta</taxon>
    </lineage>
</organism>
<evidence type="ECO:0000313" key="5">
    <source>
        <dbReference type="EMBL" id="CAH9073247.1"/>
    </source>
</evidence>
<dbReference type="Pfam" id="PF02209">
    <property type="entry name" value="VHP"/>
    <property type="match status" value="1"/>
</dbReference>
<evidence type="ECO:0000259" key="4">
    <source>
        <dbReference type="PROSITE" id="PS51089"/>
    </source>
</evidence>
<dbReference type="GO" id="GO:0007015">
    <property type="term" value="P:actin filament organization"/>
    <property type="evidence" value="ECO:0007669"/>
    <property type="project" value="UniProtKB-ARBA"/>
</dbReference>
<dbReference type="SMART" id="SM00262">
    <property type="entry name" value="GEL"/>
    <property type="match status" value="6"/>
</dbReference>
<evidence type="ECO:0000256" key="1">
    <source>
        <dbReference type="ARBA" id="ARBA00022467"/>
    </source>
</evidence>